<evidence type="ECO:0000259" key="2">
    <source>
        <dbReference type="PROSITE" id="PS50943"/>
    </source>
</evidence>
<dbReference type="CDD" id="cd00093">
    <property type="entry name" value="HTH_XRE"/>
    <property type="match status" value="1"/>
</dbReference>
<dbReference type="InterPro" id="IPR001387">
    <property type="entry name" value="Cro/C1-type_HTH"/>
</dbReference>
<evidence type="ECO:0000313" key="4">
    <source>
        <dbReference type="Proteomes" id="UP000886865"/>
    </source>
</evidence>
<comment type="caution">
    <text evidence="3">The sequence shown here is derived from an EMBL/GenBank/DDBJ whole genome shotgun (WGS) entry which is preliminary data.</text>
</comment>
<evidence type="ECO:0000313" key="3">
    <source>
        <dbReference type="EMBL" id="HIS75060.1"/>
    </source>
</evidence>
<dbReference type="InterPro" id="IPR010982">
    <property type="entry name" value="Lambda_DNA-bd_dom_sf"/>
</dbReference>
<dbReference type="AlphaFoldDB" id="A0A9D1FKU8"/>
<dbReference type="PANTHER" id="PTHR46558:SF4">
    <property type="entry name" value="DNA-BIDING PHAGE PROTEIN"/>
    <property type="match status" value="1"/>
</dbReference>
<name>A0A9D1FKU8_9BACT</name>
<evidence type="ECO:0000256" key="1">
    <source>
        <dbReference type="ARBA" id="ARBA00023125"/>
    </source>
</evidence>
<protein>
    <submittedName>
        <fullName evidence="3">Helix-turn-helix transcriptional regulator</fullName>
    </submittedName>
</protein>
<dbReference type="PROSITE" id="PS50943">
    <property type="entry name" value="HTH_CROC1"/>
    <property type="match status" value="1"/>
</dbReference>
<proteinExistence type="predicted"/>
<organism evidence="3 4">
    <name type="scientific">Candidatus Galligastranaerophilus intestinavium</name>
    <dbReference type="NCBI Taxonomy" id="2840836"/>
    <lineage>
        <taxon>Bacteria</taxon>
        <taxon>Candidatus Galligastranaerophilus</taxon>
    </lineage>
</organism>
<accession>A0A9D1FKU8</accession>
<keyword evidence="1" id="KW-0238">DNA-binding</keyword>
<dbReference type="EMBL" id="DVJQ01000073">
    <property type="protein sequence ID" value="HIS75060.1"/>
    <property type="molecule type" value="Genomic_DNA"/>
</dbReference>
<dbReference type="SUPFAM" id="SSF47413">
    <property type="entry name" value="lambda repressor-like DNA-binding domains"/>
    <property type="match status" value="1"/>
</dbReference>
<dbReference type="Proteomes" id="UP000886865">
    <property type="component" value="Unassembled WGS sequence"/>
</dbReference>
<reference evidence="3" key="1">
    <citation type="submission" date="2020-10" db="EMBL/GenBank/DDBJ databases">
        <authorList>
            <person name="Gilroy R."/>
        </authorList>
    </citation>
    <scope>NUCLEOTIDE SEQUENCE</scope>
    <source>
        <strain evidence="3">CHK152-2871</strain>
    </source>
</reference>
<dbReference type="PANTHER" id="PTHR46558">
    <property type="entry name" value="TRACRIPTIONAL REGULATORY PROTEIN-RELATED-RELATED"/>
    <property type="match status" value="1"/>
</dbReference>
<feature type="domain" description="HTH cro/C1-type" evidence="2">
    <location>
        <begin position="15"/>
        <end position="68"/>
    </location>
</feature>
<dbReference type="SMART" id="SM00530">
    <property type="entry name" value="HTH_XRE"/>
    <property type="match status" value="1"/>
</dbReference>
<reference evidence="3" key="2">
    <citation type="journal article" date="2021" name="PeerJ">
        <title>Extensive microbial diversity within the chicken gut microbiome revealed by metagenomics and culture.</title>
        <authorList>
            <person name="Gilroy R."/>
            <person name="Ravi A."/>
            <person name="Getino M."/>
            <person name="Pursley I."/>
            <person name="Horton D.L."/>
            <person name="Alikhan N.F."/>
            <person name="Baker D."/>
            <person name="Gharbi K."/>
            <person name="Hall N."/>
            <person name="Watson M."/>
            <person name="Adriaenssens E.M."/>
            <person name="Foster-Nyarko E."/>
            <person name="Jarju S."/>
            <person name="Secka A."/>
            <person name="Antonio M."/>
            <person name="Oren A."/>
            <person name="Chaudhuri R.R."/>
            <person name="La Ragione R."/>
            <person name="Hildebrand F."/>
            <person name="Pallen M.J."/>
        </authorList>
    </citation>
    <scope>NUCLEOTIDE SEQUENCE</scope>
    <source>
        <strain evidence="3">CHK152-2871</strain>
    </source>
</reference>
<sequence length="108" mass="12645">MKKVSKIKKLLGLRIKELRGKKGYSQQKLAELVNIDQRNISNIECGNTFPSKCFMELALALDVELKDMFDFSHLELDIKQMRQTIKNELKNLTDDNIKIIYRLIKSMK</sequence>
<dbReference type="GO" id="GO:0003677">
    <property type="term" value="F:DNA binding"/>
    <property type="evidence" value="ECO:0007669"/>
    <property type="project" value="UniProtKB-KW"/>
</dbReference>
<dbReference type="Gene3D" id="1.10.260.40">
    <property type="entry name" value="lambda repressor-like DNA-binding domains"/>
    <property type="match status" value="1"/>
</dbReference>
<gene>
    <name evidence="3" type="ORF">IAA86_08595</name>
</gene>
<dbReference type="Pfam" id="PF12844">
    <property type="entry name" value="HTH_19"/>
    <property type="match status" value="1"/>
</dbReference>